<dbReference type="AlphaFoldDB" id="A0A172YX94"/>
<organism evidence="2 3">
    <name type="scientific">Pseudomonas antarctica</name>
    <dbReference type="NCBI Taxonomy" id="219572"/>
    <lineage>
        <taxon>Bacteria</taxon>
        <taxon>Pseudomonadati</taxon>
        <taxon>Pseudomonadota</taxon>
        <taxon>Gammaproteobacteria</taxon>
        <taxon>Pseudomonadales</taxon>
        <taxon>Pseudomonadaceae</taxon>
        <taxon>Pseudomonas</taxon>
    </lineage>
</organism>
<feature type="domain" description="DUF551" evidence="1">
    <location>
        <begin position="4"/>
        <end position="78"/>
    </location>
</feature>
<dbReference type="EMBL" id="CP015600">
    <property type="protein sequence ID" value="ANF84764.1"/>
    <property type="molecule type" value="Genomic_DNA"/>
</dbReference>
<proteinExistence type="predicted"/>
<sequence>MSDWIRVEDMLPENNTHVLVSCVGGNVDISFFCLNREFLRGTGNSYSRSSLGKPSGFFQISHQYGYQITHWQPRPAPATE</sequence>
<dbReference type="Pfam" id="PF04448">
    <property type="entry name" value="DUF551"/>
    <property type="match status" value="1"/>
</dbReference>
<gene>
    <name evidence="2" type="ORF">A7J50_1330</name>
</gene>
<accession>A0A172YX94</accession>
<dbReference type="KEGG" id="panr:A7J50_1330"/>
<evidence type="ECO:0000259" key="1">
    <source>
        <dbReference type="Pfam" id="PF04448"/>
    </source>
</evidence>
<dbReference type="RefSeq" id="WP_064451084.1">
    <property type="nucleotide sequence ID" value="NZ_CP015600.1"/>
</dbReference>
<dbReference type="STRING" id="219572.A7J50_1330"/>
<dbReference type="PATRIC" id="fig|219572.3.peg.1356"/>
<evidence type="ECO:0000313" key="3">
    <source>
        <dbReference type="Proteomes" id="UP000077829"/>
    </source>
</evidence>
<reference evidence="2 3" key="1">
    <citation type="submission" date="2016-05" db="EMBL/GenBank/DDBJ databases">
        <title>Complete genome sequence of Pseudomonas antarctica PAMC 27494.</title>
        <authorList>
            <person name="Lee J."/>
        </authorList>
    </citation>
    <scope>NUCLEOTIDE SEQUENCE [LARGE SCALE GENOMIC DNA]</scope>
    <source>
        <strain evidence="2 3">PAMC 27494</strain>
    </source>
</reference>
<protein>
    <recommendedName>
        <fullName evidence="1">DUF551 domain-containing protein</fullName>
    </recommendedName>
</protein>
<dbReference type="Proteomes" id="UP000077829">
    <property type="component" value="Chromosome"/>
</dbReference>
<name>A0A172YX94_9PSED</name>
<evidence type="ECO:0000313" key="2">
    <source>
        <dbReference type="EMBL" id="ANF84764.1"/>
    </source>
</evidence>
<dbReference type="InterPro" id="IPR007539">
    <property type="entry name" value="DUF551"/>
</dbReference>